<organism evidence="1 2">
    <name type="scientific">Caerostris darwini</name>
    <dbReference type="NCBI Taxonomy" id="1538125"/>
    <lineage>
        <taxon>Eukaryota</taxon>
        <taxon>Metazoa</taxon>
        <taxon>Ecdysozoa</taxon>
        <taxon>Arthropoda</taxon>
        <taxon>Chelicerata</taxon>
        <taxon>Arachnida</taxon>
        <taxon>Araneae</taxon>
        <taxon>Araneomorphae</taxon>
        <taxon>Entelegynae</taxon>
        <taxon>Araneoidea</taxon>
        <taxon>Araneidae</taxon>
        <taxon>Caerostris</taxon>
    </lineage>
</organism>
<dbReference type="EMBL" id="BPLQ01011075">
    <property type="protein sequence ID" value="GIY55294.1"/>
    <property type="molecule type" value="Genomic_DNA"/>
</dbReference>
<protein>
    <submittedName>
        <fullName evidence="1">Uncharacterized protein</fullName>
    </submittedName>
</protein>
<keyword evidence="2" id="KW-1185">Reference proteome</keyword>
<gene>
    <name evidence="1" type="ORF">CDAR_578771</name>
</gene>
<name>A0AAV4UC73_9ARAC</name>
<proteinExistence type="predicted"/>
<reference evidence="1 2" key="1">
    <citation type="submission" date="2021-06" db="EMBL/GenBank/DDBJ databases">
        <title>Caerostris darwini draft genome.</title>
        <authorList>
            <person name="Kono N."/>
            <person name="Arakawa K."/>
        </authorList>
    </citation>
    <scope>NUCLEOTIDE SEQUENCE [LARGE SCALE GENOMIC DNA]</scope>
</reference>
<evidence type="ECO:0000313" key="1">
    <source>
        <dbReference type="EMBL" id="GIY55294.1"/>
    </source>
</evidence>
<accession>A0AAV4UC73</accession>
<sequence length="101" mass="11478">MTFREVLTRTLKQTSDNVSLRRETSAPLSKISALIKEVRLLCSLGKVSGQHHVVRGNHYDVTKSSALVGRCFFFFLLFRSTPLEITFRRFSEIDTGQLPCS</sequence>
<evidence type="ECO:0000313" key="2">
    <source>
        <dbReference type="Proteomes" id="UP001054837"/>
    </source>
</evidence>
<dbReference type="Proteomes" id="UP001054837">
    <property type="component" value="Unassembled WGS sequence"/>
</dbReference>
<comment type="caution">
    <text evidence="1">The sequence shown here is derived from an EMBL/GenBank/DDBJ whole genome shotgun (WGS) entry which is preliminary data.</text>
</comment>
<dbReference type="AlphaFoldDB" id="A0AAV4UC73"/>